<sequence length="383" mass="43063">MSWQQKKLGDIADLLVGFAFKSQHFLDASEDGVRLVRGDNVQQGFLRWGDKAKKWKSAEYEDFRRYQLEKDDVLLAMDRPIVGGGLKLAWVKELDLPCLLVQRVTRIRGAENLARTNFLRYVLSTPEFLGHIESVTTGANIPHISGKDIASFELQLPPLAEQDRIVEILSAYDDLVEANVRRIELLEESARLLYQEWFINLRFPNHQTVKSCEALPRGWSVVTLGDLAFLNYGKALKDSDRRSGEIPVYGSSGVVGFHDQALVGGPGIIVGRKGNVGSVYFSECDFFPIDTVFYVSTEQSSYFVHQLLKTMNFISSDSAVPGLNRNYAHGLQVLKPEEKVLVQFEQLADPIYRQIEILLKANKNTAEARDALLPKLMSGAIQV</sequence>
<evidence type="ECO:0000313" key="5">
    <source>
        <dbReference type="EMBL" id="RMU09444.1"/>
    </source>
</evidence>
<comment type="caution">
    <text evidence="5">The sequence shown here is derived from an EMBL/GenBank/DDBJ whole genome shotgun (WGS) entry which is preliminary data.</text>
</comment>
<dbReference type="CDD" id="cd17259">
    <property type="entry name" value="RMtype1_S_StySKI-TRD2-CR2_like"/>
    <property type="match status" value="1"/>
</dbReference>
<keyword evidence="3" id="KW-0238">DNA-binding</keyword>
<keyword evidence="5" id="KW-0255">Endonuclease</keyword>
<evidence type="ECO:0000313" key="6">
    <source>
        <dbReference type="Proteomes" id="UP000274212"/>
    </source>
</evidence>
<dbReference type="AlphaFoldDB" id="A0A3M5RLT8"/>
<accession>A0A3M5RLT8</accession>
<dbReference type="Proteomes" id="UP000274212">
    <property type="component" value="Unassembled WGS sequence"/>
</dbReference>
<keyword evidence="5" id="KW-0378">Hydrolase</keyword>
<feature type="domain" description="Type I restriction modification DNA specificity" evidence="4">
    <location>
        <begin position="3"/>
        <end position="187"/>
    </location>
</feature>
<dbReference type="CDD" id="cd17267">
    <property type="entry name" value="RMtype1_S_EcoAO83I-TRD1-CR1_like"/>
    <property type="match status" value="1"/>
</dbReference>
<keyword evidence="2" id="KW-0680">Restriction system</keyword>
<name>A0A3M5RLT8_9PSED</name>
<dbReference type="Gene3D" id="3.90.220.20">
    <property type="entry name" value="DNA methylase specificity domains"/>
    <property type="match status" value="2"/>
</dbReference>
<gene>
    <name evidence="5" type="ORF">ALP36_00580</name>
</gene>
<comment type="similarity">
    <text evidence="1">Belongs to the type-I restriction system S methylase family.</text>
</comment>
<evidence type="ECO:0000256" key="3">
    <source>
        <dbReference type="ARBA" id="ARBA00023125"/>
    </source>
</evidence>
<evidence type="ECO:0000256" key="1">
    <source>
        <dbReference type="ARBA" id="ARBA00010923"/>
    </source>
</evidence>
<reference evidence="5 6" key="1">
    <citation type="submission" date="2018-08" db="EMBL/GenBank/DDBJ databases">
        <title>Recombination of ecologically and evolutionarily significant loci maintains genetic cohesion in the Pseudomonas syringae species complex.</title>
        <authorList>
            <person name="Dillon M."/>
            <person name="Thakur S."/>
            <person name="Almeida R.N.D."/>
            <person name="Weir B.S."/>
            <person name="Guttman D.S."/>
        </authorList>
    </citation>
    <scope>NUCLEOTIDE SEQUENCE [LARGE SCALE GENOMIC DNA]</scope>
    <source>
        <strain evidence="5 6">ICMP 9829</strain>
    </source>
</reference>
<dbReference type="InterPro" id="IPR052021">
    <property type="entry name" value="Type-I_RS_S_subunit"/>
</dbReference>
<dbReference type="InterPro" id="IPR000055">
    <property type="entry name" value="Restrct_endonuc_typeI_TRD"/>
</dbReference>
<keyword evidence="5" id="KW-0540">Nuclease</keyword>
<organism evidence="5 6">
    <name type="scientific">Pseudomonas syringae pv. coriandricola</name>
    <dbReference type="NCBI Taxonomy" id="264453"/>
    <lineage>
        <taxon>Bacteria</taxon>
        <taxon>Pseudomonadati</taxon>
        <taxon>Pseudomonadota</taxon>
        <taxon>Gammaproteobacteria</taxon>
        <taxon>Pseudomonadales</taxon>
        <taxon>Pseudomonadaceae</taxon>
        <taxon>Pseudomonas</taxon>
    </lineage>
</organism>
<dbReference type="PANTHER" id="PTHR30408:SF13">
    <property type="entry name" value="TYPE I RESTRICTION ENZYME HINDI SPECIFICITY SUBUNIT"/>
    <property type="match status" value="1"/>
</dbReference>
<dbReference type="InterPro" id="IPR044946">
    <property type="entry name" value="Restrct_endonuc_typeI_TRD_sf"/>
</dbReference>
<dbReference type="PANTHER" id="PTHR30408">
    <property type="entry name" value="TYPE-1 RESTRICTION ENZYME ECOKI SPECIFICITY PROTEIN"/>
    <property type="match status" value="1"/>
</dbReference>
<dbReference type="EMBL" id="RBTT01000133">
    <property type="protein sequence ID" value="RMU09444.1"/>
    <property type="molecule type" value="Genomic_DNA"/>
</dbReference>
<dbReference type="GO" id="GO:0004519">
    <property type="term" value="F:endonuclease activity"/>
    <property type="evidence" value="ECO:0007669"/>
    <property type="project" value="UniProtKB-KW"/>
</dbReference>
<protein>
    <submittedName>
        <fullName evidence="5">Restriction endonuclease</fullName>
    </submittedName>
</protein>
<evidence type="ECO:0000259" key="4">
    <source>
        <dbReference type="Pfam" id="PF01420"/>
    </source>
</evidence>
<dbReference type="GO" id="GO:0003677">
    <property type="term" value="F:DNA binding"/>
    <property type="evidence" value="ECO:0007669"/>
    <property type="project" value="UniProtKB-KW"/>
</dbReference>
<feature type="domain" description="Type I restriction modification DNA specificity" evidence="4">
    <location>
        <begin position="216"/>
        <end position="321"/>
    </location>
</feature>
<evidence type="ECO:0000256" key="2">
    <source>
        <dbReference type="ARBA" id="ARBA00022747"/>
    </source>
</evidence>
<dbReference type="GO" id="GO:0009307">
    <property type="term" value="P:DNA restriction-modification system"/>
    <property type="evidence" value="ECO:0007669"/>
    <property type="project" value="UniProtKB-KW"/>
</dbReference>
<dbReference type="Pfam" id="PF01420">
    <property type="entry name" value="Methylase_S"/>
    <property type="match status" value="2"/>
</dbReference>
<dbReference type="SUPFAM" id="SSF116734">
    <property type="entry name" value="DNA methylase specificity domain"/>
    <property type="match status" value="2"/>
</dbReference>
<proteinExistence type="inferred from homology"/>
<dbReference type="RefSeq" id="WP_122285335.1">
    <property type="nucleotide sequence ID" value="NZ_RBRV01000142.1"/>
</dbReference>